<gene>
    <name evidence="1" type="ORF">AV274_1984</name>
</gene>
<dbReference type="AlphaFoldDB" id="A0A196SJ00"/>
<accession>A0A196SJ00</accession>
<protein>
    <submittedName>
        <fullName evidence="1">Uncharacterized protein</fullName>
    </submittedName>
</protein>
<sequence length="308" mass="34411">MQDETFPRKGGPVPQKTVFQFHNPTPHPVRPSSLITRTKGYSGQDLLLSSTESVNALYNPEHVFTFDENAVYTQQPSIVSTAVATVHPGYLNRNDSYIREVSGDLVEETAEGIDDYTRLLLHRVKEAAPLSEAEYGTLLKMIECGELKSPHEVLESSLLSNDFTAVLAPIHQSLEEDKSQPGEIMREDRAAVSEDCNVPVTLYDIGAVSLPPVFFFRGVLCGACLVLEKKRWRERFVTVSHQAIVIYSDAQAWKDLAPPRSYQSLSVTTSVTEPVEEEAVWIIKVEDAADVKPRTFLKWRKRSGCDAT</sequence>
<keyword evidence="2" id="KW-1185">Reference proteome</keyword>
<dbReference type="EMBL" id="LXWW01000090">
    <property type="protein sequence ID" value="OAO16291.1"/>
    <property type="molecule type" value="Genomic_DNA"/>
</dbReference>
<evidence type="ECO:0000313" key="1">
    <source>
        <dbReference type="EMBL" id="OAO16291.1"/>
    </source>
</evidence>
<evidence type="ECO:0000313" key="2">
    <source>
        <dbReference type="Proteomes" id="UP000078348"/>
    </source>
</evidence>
<reference evidence="1 2" key="1">
    <citation type="submission" date="2016-05" db="EMBL/GenBank/DDBJ databases">
        <title>Nuclear genome of Blastocystis sp. subtype 1 NandII.</title>
        <authorList>
            <person name="Gentekaki E."/>
            <person name="Curtis B."/>
            <person name="Stairs C."/>
            <person name="Eme L."/>
            <person name="Herman E."/>
            <person name="Klimes V."/>
            <person name="Arias M.C."/>
            <person name="Elias M."/>
            <person name="Hilliou F."/>
            <person name="Klute M."/>
            <person name="Malik S.-B."/>
            <person name="Pightling A."/>
            <person name="Rachubinski R."/>
            <person name="Salas D."/>
            <person name="Schlacht A."/>
            <person name="Suga H."/>
            <person name="Archibald J."/>
            <person name="Ball S.G."/>
            <person name="Clark G."/>
            <person name="Dacks J."/>
            <person name="Van Der Giezen M."/>
            <person name="Tsaousis A."/>
            <person name="Roger A."/>
        </authorList>
    </citation>
    <scope>NUCLEOTIDE SEQUENCE [LARGE SCALE GENOMIC DNA]</scope>
    <source>
        <strain evidence="2">ATCC 50177 / NandII</strain>
    </source>
</reference>
<comment type="caution">
    <text evidence="1">The sequence shown here is derived from an EMBL/GenBank/DDBJ whole genome shotgun (WGS) entry which is preliminary data.</text>
</comment>
<proteinExistence type="predicted"/>
<name>A0A196SJ00_BLAHN</name>
<organism evidence="1 2">
    <name type="scientific">Blastocystis sp. subtype 1 (strain ATCC 50177 / NandII)</name>
    <dbReference type="NCBI Taxonomy" id="478820"/>
    <lineage>
        <taxon>Eukaryota</taxon>
        <taxon>Sar</taxon>
        <taxon>Stramenopiles</taxon>
        <taxon>Bigyra</taxon>
        <taxon>Opalozoa</taxon>
        <taxon>Opalinata</taxon>
        <taxon>Blastocystidae</taxon>
        <taxon>Blastocystis</taxon>
    </lineage>
</organism>
<dbReference type="Proteomes" id="UP000078348">
    <property type="component" value="Unassembled WGS sequence"/>
</dbReference>